<evidence type="ECO:0000256" key="4">
    <source>
        <dbReference type="ARBA" id="ARBA00023157"/>
    </source>
</evidence>
<accession>A0A833RKF2</accession>
<dbReference type="PANTHER" id="PTHR24050">
    <property type="entry name" value="PA14 DOMAIN-CONTAINING PROTEIN"/>
    <property type="match status" value="1"/>
</dbReference>
<evidence type="ECO:0000256" key="3">
    <source>
        <dbReference type="ARBA" id="ARBA00022737"/>
    </source>
</evidence>
<dbReference type="SUPFAM" id="SSF57184">
    <property type="entry name" value="Growth factor receptor domain"/>
    <property type="match status" value="1"/>
</dbReference>
<dbReference type="GO" id="GO:0005509">
    <property type="term" value="F:calcium ion binding"/>
    <property type="evidence" value="ECO:0007669"/>
    <property type="project" value="InterPro"/>
</dbReference>
<keyword evidence="4" id="KW-1015">Disulfide bond</keyword>
<protein>
    <submittedName>
        <fullName evidence="5">Uncharacterized protein</fullName>
    </submittedName>
</protein>
<name>A0A833RKF2_9HYME</name>
<dbReference type="InterPro" id="IPR018097">
    <property type="entry name" value="EGF_Ca-bd_CS"/>
</dbReference>
<reference evidence="5" key="1">
    <citation type="submission" date="2019-11" db="EMBL/GenBank/DDBJ databases">
        <title>The nuclear and mitochondrial genomes of Frieseomelitta varia - a highly eusocial stingless bee (Meliponini) with a permanently sterile worker caste.</title>
        <authorList>
            <person name="Freitas F.C.P."/>
            <person name="Lourenco A.P."/>
            <person name="Nunes F.M.F."/>
            <person name="Paschoal A.R."/>
            <person name="Abreu F.C.P."/>
            <person name="Barbin F.O."/>
            <person name="Bataglia L."/>
            <person name="Cardoso-Junior C.A.M."/>
            <person name="Cervoni M.S."/>
            <person name="Silva S.R."/>
            <person name="Dalarmi F."/>
            <person name="Del Lama M.A."/>
            <person name="Depintor T.S."/>
            <person name="Ferreira K.M."/>
            <person name="Goria P.S."/>
            <person name="Jaskot M.C."/>
            <person name="Lago D.C."/>
            <person name="Luna-Lucena D."/>
            <person name="Moda L.M."/>
            <person name="Nascimento L."/>
            <person name="Pedrino M."/>
            <person name="Rabico F.O."/>
            <person name="Sanches F.C."/>
            <person name="Santos D.E."/>
            <person name="Santos C.G."/>
            <person name="Vieira J."/>
            <person name="Lopes T.F."/>
            <person name="Barchuk A.R."/>
            <person name="Hartfelder K."/>
            <person name="Simoes Z.L.P."/>
            <person name="Bitondi M.M.G."/>
            <person name="Pinheiro D.G."/>
        </authorList>
    </citation>
    <scope>NUCLEOTIDE SEQUENCE</scope>
    <source>
        <strain evidence="5">USP_RPSP 00005682</strain>
        <tissue evidence="5">Whole individual</tissue>
    </source>
</reference>
<dbReference type="Proteomes" id="UP000655588">
    <property type="component" value="Unassembled WGS sequence"/>
</dbReference>
<dbReference type="PANTHER" id="PTHR24050:SF25">
    <property type="entry name" value="COMPLEMENT COMPONENT C1Q RECEPTOR"/>
    <property type="match status" value="1"/>
</dbReference>
<dbReference type="InterPro" id="IPR052235">
    <property type="entry name" value="Nephronectin_domain"/>
</dbReference>
<evidence type="ECO:0000313" key="5">
    <source>
        <dbReference type="EMBL" id="KAF3420413.1"/>
    </source>
</evidence>
<evidence type="ECO:0000256" key="2">
    <source>
        <dbReference type="ARBA" id="ARBA00022729"/>
    </source>
</evidence>
<keyword evidence="6" id="KW-1185">Reference proteome</keyword>
<organism evidence="5 6">
    <name type="scientific">Frieseomelitta varia</name>
    <dbReference type="NCBI Taxonomy" id="561572"/>
    <lineage>
        <taxon>Eukaryota</taxon>
        <taxon>Metazoa</taxon>
        <taxon>Ecdysozoa</taxon>
        <taxon>Arthropoda</taxon>
        <taxon>Hexapoda</taxon>
        <taxon>Insecta</taxon>
        <taxon>Pterygota</taxon>
        <taxon>Neoptera</taxon>
        <taxon>Endopterygota</taxon>
        <taxon>Hymenoptera</taxon>
        <taxon>Apocrita</taxon>
        <taxon>Aculeata</taxon>
        <taxon>Apoidea</taxon>
        <taxon>Anthophila</taxon>
        <taxon>Apidae</taxon>
        <taxon>Frieseomelitta</taxon>
    </lineage>
</organism>
<dbReference type="EMBL" id="WNWW01000954">
    <property type="protein sequence ID" value="KAF3420413.1"/>
    <property type="molecule type" value="Genomic_DNA"/>
</dbReference>
<dbReference type="Gene3D" id="2.10.25.10">
    <property type="entry name" value="Laminin"/>
    <property type="match status" value="2"/>
</dbReference>
<proteinExistence type="predicted"/>
<sequence length="209" mass="24135">MCNCIWHRCKSSNPCEQRCTDNGVAVTCSCNPGYILAKDKHSCLPKKFENKSTTSEDDNEFLPLCPTGYRYNATNQVCDETMQFKIVPYQYTFFINDTLPSSIFLSLILHCNFAYVHGRWHYVFHCLDVNECIEKEVCPGHCENNIGSYICTSKDKLRSVSYEEDTCPPGYQWEPATGLCTDLLKKKNSCKSKQIKYLHNTVFFYNFIN</sequence>
<keyword evidence="1" id="KW-0245">EGF-like domain</keyword>
<keyword evidence="3" id="KW-0677">Repeat</keyword>
<dbReference type="AlphaFoldDB" id="A0A833RKF2"/>
<evidence type="ECO:0000313" key="6">
    <source>
        <dbReference type="Proteomes" id="UP000655588"/>
    </source>
</evidence>
<evidence type="ECO:0000256" key="1">
    <source>
        <dbReference type="ARBA" id="ARBA00022536"/>
    </source>
</evidence>
<keyword evidence="2" id="KW-0732">Signal</keyword>
<dbReference type="InterPro" id="IPR009030">
    <property type="entry name" value="Growth_fac_rcpt_cys_sf"/>
</dbReference>
<gene>
    <name evidence="5" type="ORF">E2986_11950</name>
</gene>
<dbReference type="PROSITE" id="PS01187">
    <property type="entry name" value="EGF_CA"/>
    <property type="match status" value="1"/>
</dbReference>
<comment type="caution">
    <text evidence="5">The sequence shown here is derived from an EMBL/GenBank/DDBJ whole genome shotgun (WGS) entry which is preliminary data.</text>
</comment>